<reference evidence="2 3" key="1">
    <citation type="submission" date="2020-11" db="EMBL/GenBank/DDBJ databases">
        <title>Fusibacter basophilias sp. nov.</title>
        <authorList>
            <person name="Qiu D."/>
        </authorList>
    </citation>
    <scope>NUCLEOTIDE SEQUENCE [LARGE SCALE GENOMIC DNA]</scope>
    <source>
        <strain evidence="2 3">Q10-2</strain>
    </source>
</reference>
<dbReference type="InterPro" id="IPR007809">
    <property type="entry name" value="FlgN-like"/>
</dbReference>
<dbReference type="RefSeq" id="WP_194702742.1">
    <property type="nucleotide sequence ID" value="NZ_JADKNH010000009.1"/>
</dbReference>
<keyword evidence="2" id="KW-0282">Flagellum</keyword>
<dbReference type="EMBL" id="JADKNH010000009">
    <property type="protein sequence ID" value="MBF4694508.1"/>
    <property type="molecule type" value="Genomic_DNA"/>
</dbReference>
<keyword evidence="1" id="KW-1005">Bacterial flagellum biogenesis</keyword>
<accession>A0ABR9ZVP4</accession>
<protein>
    <submittedName>
        <fullName evidence="2">Flagellar protein FlgN</fullName>
    </submittedName>
</protein>
<proteinExistence type="predicted"/>
<organism evidence="2 3">
    <name type="scientific">Fusibacter ferrireducens</name>
    <dbReference type="NCBI Taxonomy" id="2785058"/>
    <lineage>
        <taxon>Bacteria</taxon>
        <taxon>Bacillati</taxon>
        <taxon>Bacillota</taxon>
        <taxon>Clostridia</taxon>
        <taxon>Eubacteriales</taxon>
        <taxon>Eubacteriales Family XII. Incertae Sedis</taxon>
        <taxon>Fusibacter</taxon>
    </lineage>
</organism>
<sequence>MTKSVEQLALTLNKEEEIYRDILNLSKRKRVAIKEQKMSELEALAAEEQGLVITLFKLEEIREKVVDLVLRENNVEFVENVTQLMQFLPQDERKLISEAKDRLLVLVKNVADENRFNSKLLEEKINLVNFNIDLLTQLSSENSKYTKNAVDDQVERKNIFDVRV</sequence>
<dbReference type="Pfam" id="PF05130">
    <property type="entry name" value="FlgN"/>
    <property type="match status" value="1"/>
</dbReference>
<dbReference type="SUPFAM" id="SSF140566">
    <property type="entry name" value="FlgN-like"/>
    <property type="match status" value="1"/>
</dbReference>
<dbReference type="Gene3D" id="1.20.58.300">
    <property type="entry name" value="FlgN-like"/>
    <property type="match status" value="1"/>
</dbReference>
<keyword evidence="3" id="KW-1185">Reference proteome</keyword>
<keyword evidence="2" id="KW-0966">Cell projection</keyword>
<evidence type="ECO:0000256" key="1">
    <source>
        <dbReference type="ARBA" id="ARBA00022795"/>
    </source>
</evidence>
<comment type="caution">
    <text evidence="2">The sequence shown here is derived from an EMBL/GenBank/DDBJ whole genome shotgun (WGS) entry which is preliminary data.</text>
</comment>
<evidence type="ECO:0000313" key="3">
    <source>
        <dbReference type="Proteomes" id="UP000614200"/>
    </source>
</evidence>
<gene>
    <name evidence="2" type="ORF">ISU02_15465</name>
</gene>
<dbReference type="Proteomes" id="UP000614200">
    <property type="component" value="Unassembled WGS sequence"/>
</dbReference>
<name>A0ABR9ZVP4_9FIRM</name>
<evidence type="ECO:0000313" key="2">
    <source>
        <dbReference type="EMBL" id="MBF4694508.1"/>
    </source>
</evidence>
<dbReference type="InterPro" id="IPR036679">
    <property type="entry name" value="FlgN-like_sf"/>
</dbReference>
<keyword evidence="2" id="KW-0969">Cilium</keyword>